<dbReference type="Proteomes" id="UP001469365">
    <property type="component" value="Unassembled WGS sequence"/>
</dbReference>
<dbReference type="InterPro" id="IPR056209">
    <property type="entry name" value="SU10_adaptor"/>
</dbReference>
<comment type="caution">
    <text evidence="1">The sequence shown here is derived from an EMBL/GenBank/DDBJ whole genome shotgun (WGS) entry which is preliminary data.</text>
</comment>
<organism evidence="1 2">
    <name type="scientific">Paenibacillus filicis</name>
    <dbReference type="NCBI Taxonomy" id="669464"/>
    <lineage>
        <taxon>Bacteria</taxon>
        <taxon>Bacillati</taxon>
        <taxon>Bacillota</taxon>
        <taxon>Bacilli</taxon>
        <taxon>Bacillales</taxon>
        <taxon>Paenibacillaceae</taxon>
        <taxon>Paenibacillus</taxon>
    </lineage>
</organism>
<gene>
    <name evidence="1" type="ORF">WMW72_10620</name>
</gene>
<dbReference type="Pfam" id="PF24175">
    <property type="entry name" value="SU10_adaptor"/>
    <property type="match status" value="1"/>
</dbReference>
<evidence type="ECO:0000313" key="1">
    <source>
        <dbReference type="EMBL" id="MEK8128356.1"/>
    </source>
</evidence>
<proteinExistence type="predicted"/>
<dbReference type="EMBL" id="JBBPCC010000005">
    <property type="protein sequence ID" value="MEK8128356.1"/>
    <property type="molecule type" value="Genomic_DNA"/>
</dbReference>
<protein>
    <submittedName>
        <fullName evidence="1">Uncharacterized protein</fullName>
    </submittedName>
</protein>
<dbReference type="RefSeq" id="WP_341415423.1">
    <property type="nucleotide sequence ID" value="NZ_JBBPCC010000005.1"/>
</dbReference>
<evidence type="ECO:0000313" key="2">
    <source>
        <dbReference type="Proteomes" id="UP001469365"/>
    </source>
</evidence>
<keyword evidence="2" id="KW-1185">Reference proteome</keyword>
<name>A0ABU9DJE1_9BACL</name>
<reference evidence="1 2" key="1">
    <citation type="submission" date="2024-04" db="EMBL/GenBank/DDBJ databases">
        <title>draft genome sequnece of Paenibacillus filicis.</title>
        <authorList>
            <person name="Kim D.-U."/>
        </authorList>
    </citation>
    <scope>NUCLEOTIDE SEQUENCE [LARGE SCALE GENOMIC DNA]</scope>
    <source>
        <strain evidence="1 2">KACC14197</strain>
    </source>
</reference>
<sequence>MLVQEVLEEIIEKLPDNTLSVPSILRKITTVRDELIRSSGAAQQHTDAVVSSLDLLQGVSQYPLPCPASNIIDVDVQWGDYVPGAITDNYGFYWVRLPMKQFNQRGRIPYYYILAGTIGIYPTPDVTREQGIKIFHLPVIAPLTINDLSAGTGFDPNYDMTLVFGVLKDVTTGAQQSRFTEQYERWAHDYRSANNGNEQYVIKERW</sequence>
<accession>A0ABU9DJE1</accession>